<dbReference type="KEGG" id="amus:LMH87_001504"/>
<protein>
    <recommendedName>
        <fullName evidence="5">Cell wall protein</fullName>
    </recommendedName>
</protein>
<evidence type="ECO:0000313" key="3">
    <source>
        <dbReference type="EMBL" id="KAJ4146950.1"/>
    </source>
</evidence>
<dbReference type="EMBL" id="JAJHUN010000010">
    <property type="protein sequence ID" value="KAJ4146950.1"/>
    <property type="molecule type" value="Genomic_DNA"/>
</dbReference>
<dbReference type="Proteomes" id="UP001144673">
    <property type="component" value="Chromosome 3"/>
</dbReference>
<keyword evidence="4" id="KW-1185">Reference proteome</keyword>
<feature type="compositionally biased region" description="Polar residues" evidence="1">
    <location>
        <begin position="230"/>
        <end position="241"/>
    </location>
</feature>
<feature type="chain" id="PRO_5040924982" description="Cell wall protein" evidence="2">
    <location>
        <begin position="17"/>
        <end position="349"/>
    </location>
</feature>
<proteinExistence type="predicted"/>
<evidence type="ECO:0008006" key="5">
    <source>
        <dbReference type="Google" id="ProtNLM"/>
    </source>
</evidence>
<evidence type="ECO:0000256" key="1">
    <source>
        <dbReference type="SAM" id="MobiDB-lite"/>
    </source>
</evidence>
<feature type="region of interest" description="Disordered" evidence="1">
    <location>
        <begin position="230"/>
        <end position="260"/>
    </location>
</feature>
<dbReference type="GeneID" id="80888663"/>
<dbReference type="AlphaFoldDB" id="A0A9W8UHM0"/>
<reference evidence="3" key="1">
    <citation type="journal article" date="2023" name="Access Microbiol">
        <title>De-novo genome assembly for Akanthomyces muscarius, a biocontrol agent of insect agricultural pests.</title>
        <authorList>
            <person name="Erdos Z."/>
            <person name="Studholme D.J."/>
            <person name="Raymond B."/>
            <person name="Sharma M."/>
        </authorList>
    </citation>
    <scope>NUCLEOTIDE SEQUENCE</scope>
    <source>
        <strain evidence="3">Ve6</strain>
    </source>
</reference>
<feature type="region of interest" description="Disordered" evidence="1">
    <location>
        <begin position="94"/>
        <end position="119"/>
    </location>
</feature>
<sequence>MKTTVLISALATGAYAWTYPDCEHDGCYRNLVDPRYSDQAPAFCIAWISGTTTDASAIPTQYRNCLGVAPLSSVCSCIAYTATITDCITETATNTPSPVTTSSQSQITVSTPPVTPTLESTTECATMTESSTSSLMTTSKIPISTTAYPVSSNNASTSVATSSPAESSFVGFQPSPSKTLPWTTSTIFTTSTHIVTKCPLQATNCPDESTVVLTSIVPVSTTVCPMLSTESPPLPLQSSKQELLPQSSSEAPPPSSFVSERPLFQPSIHASHTPSQSFGCRFGQKAGPDGDCSSVTSFFPHRPPPPLASGLPIVSGSSTPPVSTAGTAHLGIEAAVVVVGVVAALFQVV</sequence>
<name>A0A9W8UHM0_AKAMU</name>
<keyword evidence="2" id="KW-0732">Signal</keyword>
<feature type="compositionally biased region" description="Low complexity" evidence="1">
    <location>
        <begin position="95"/>
        <end position="112"/>
    </location>
</feature>
<evidence type="ECO:0000313" key="4">
    <source>
        <dbReference type="Proteomes" id="UP001144673"/>
    </source>
</evidence>
<gene>
    <name evidence="3" type="ORF">LMH87_001504</name>
</gene>
<evidence type="ECO:0000256" key="2">
    <source>
        <dbReference type="SAM" id="SignalP"/>
    </source>
</evidence>
<organism evidence="3 4">
    <name type="scientific">Akanthomyces muscarius</name>
    <name type="common">Entomopathogenic fungus</name>
    <name type="synonym">Lecanicillium muscarium</name>
    <dbReference type="NCBI Taxonomy" id="2231603"/>
    <lineage>
        <taxon>Eukaryota</taxon>
        <taxon>Fungi</taxon>
        <taxon>Dikarya</taxon>
        <taxon>Ascomycota</taxon>
        <taxon>Pezizomycotina</taxon>
        <taxon>Sordariomycetes</taxon>
        <taxon>Hypocreomycetidae</taxon>
        <taxon>Hypocreales</taxon>
        <taxon>Cordycipitaceae</taxon>
        <taxon>Akanthomyces</taxon>
    </lineage>
</organism>
<accession>A0A9W8UHM0</accession>
<feature type="signal peptide" evidence="2">
    <location>
        <begin position="1"/>
        <end position="16"/>
    </location>
</feature>
<comment type="caution">
    <text evidence="3">The sequence shown here is derived from an EMBL/GenBank/DDBJ whole genome shotgun (WGS) entry which is preliminary data.</text>
</comment>
<dbReference type="RefSeq" id="XP_056049891.1">
    <property type="nucleotide sequence ID" value="XM_056192790.1"/>
</dbReference>